<dbReference type="Proteomes" id="UP000275225">
    <property type="component" value="Unassembled WGS sequence"/>
</dbReference>
<dbReference type="InterPro" id="IPR036291">
    <property type="entry name" value="NAD(P)-bd_dom_sf"/>
</dbReference>
<name>A0A3N6WS07_9ACTN</name>
<evidence type="ECO:0000313" key="3">
    <source>
        <dbReference type="Proteomes" id="UP000275225"/>
    </source>
</evidence>
<accession>A0A3N6WS07</accession>
<dbReference type="PANTHER" id="PTHR48079:SF6">
    <property type="entry name" value="NAD(P)-BINDING DOMAIN-CONTAINING PROTEIN-RELATED"/>
    <property type="match status" value="1"/>
</dbReference>
<dbReference type="InterPro" id="IPR001509">
    <property type="entry name" value="Epimerase_deHydtase"/>
</dbReference>
<dbReference type="PANTHER" id="PTHR48079">
    <property type="entry name" value="PROTEIN YEEZ"/>
    <property type="match status" value="1"/>
</dbReference>
<proteinExistence type="predicted"/>
<sequence length="275" mass="28941">MSAVIAGCGDLGTRIGLRLAERGHRVLGLRRHADEVPAPIDGRSIDLATESPDFPDDTKYVVVATAAGERSVEGYRRAYVDALGNVLDAVDRLAEPPRVVLVSSTGVYGISDGSWVDERTPTAAATGTSAVLVEAEDLLRRRAPEAVVLRLGGIYGPGRDRLLRQVEAGGPLANAGRFLNLIHVDDAAAAVVHLLLEAAAPAPVYLGVDGVSATRAEIAEFIAAELGIAPPAHDVERAAVGGKRCRGDLLRSTGFSFAYPSYREGYGALIRARGR</sequence>
<dbReference type="GO" id="GO:0005737">
    <property type="term" value="C:cytoplasm"/>
    <property type="evidence" value="ECO:0007669"/>
    <property type="project" value="TreeGrafter"/>
</dbReference>
<organism evidence="2 3">
    <name type="scientific">Aeromicrobium camelliae</name>
    <dbReference type="NCBI Taxonomy" id="1538144"/>
    <lineage>
        <taxon>Bacteria</taxon>
        <taxon>Bacillati</taxon>
        <taxon>Actinomycetota</taxon>
        <taxon>Actinomycetes</taxon>
        <taxon>Propionibacteriales</taxon>
        <taxon>Nocardioidaceae</taxon>
        <taxon>Aeromicrobium</taxon>
    </lineage>
</organism>
<reference evidence="2 3" key="1">
    <citation type="submission" date="2018-11" db="EMBL/GenBank/DDBJ databases">
        <authorList>
            <person name="Li F."/>
        </authorList>
    </citation>
    <scope>NUCLEOTIDE SEQUENCE [LARGE SCALE GENOMIC DNA]</scope>
    <source>
        <strain evidence="2 3">YS17T</strain>
    </source>
</reference>
<dbReference type="AlphaFoldDB" id="A0A3N6WS07"/>
<keyword evidence="3" id="KW-1185">Reference proteome</keyword>
<dbReference type="RefSeq" id="WP_124235384.1">
    <property type="nucleotide sequence ID" value="NZ_JBHUFI010000007.1"/>
</dbReference>
<dbReference type="SUPFAM" id="SSF51735">
    <property type="entry name" value="NAD(P)-binding Rossmann-fold domains"/>
    <property type="match status" value="1"/>
</dbReference>
<dbReference type="OrthoDB" id="9787292at2"/>
<protein>
    <submittedName>
        <fullName evidence="2">SDR family NAD(P)-dependent oxidoreductase</fullName>
    </submittedName>
</protein>
<dbReference type="Gene3D" id="3.40.50.720">
    <property type="entry name" value="NAD(P)-binding Rossmann-like Domain"/>
    <property type="match status" value="1"/>
</dbReference>
<gene>
    <name evidence="2" type="ORF">EHW97_01495</name>
</gene>
<dbReference type="GO" id="GO:0004029">
    <property type="term" value="F:aldehyde dehydrogenase (NAD+) activity"/>
    <property type="evidence" value="ECO:0007669"/>
    <property type="project" value="TreeGrafter"/>
</dbReference>
<feature type="domain" description="NAD-dependent epimerase/dehydratase" evidence="1">
    <location>
        <begin position="9"/>
        <end position="199"/>
    </location>
</feature>
<dbReference type="EMBL" id="RQJX01000001">
    <property type="protein sequence ID" value="RQN10189.1"/>
    <property type="molecule type" value="Genomic_DNA"/>
</dbReference>
<evidence type="ECO:0000313" key="2">
    <source>
        <dbReference type="EMBL" id="RQN10189.1"/>
    </source>
</evidence>
<dbReference type="InterPro" id="IPR051783">
    <property type="entry name" value="NAD(P)-dependent_oxidoreduct"/>
</dbReference>
<comment type="caution">
    <text evidence="2">The sequence shown here is derived from an EMBL/GenBank/DDBJ whole genome shotgun (WGS) entry which is preliminary data.</text>
</comment>
<evidence type="ECO:0000259" key="1">
    <source>
        <dbReference type="Pfam" id="PF01370"/>
    </source>
</evidence>
<dbReference type="Pfam" id="PF01370">
    <property type="entry name" value="Epimerase"/>
    <property type="match status" value="1"/>
</dbReference>